<feature type="disulfide bond" evidence="11">
    <location>
        <begin position="37"/>
        <end position="51"/>
    </location>
</feature>
<comment type="caution">
    <text evidence="13">The sequence shown here is derived from an EMBL/GenBank/DDBJ whole genome shotgun (WGS) entry which is preliminary data.</text>
</comment>
<keyword evidence="4" id="KW-0732">Signal</keyword>
<evidence type="ECO:0000256" key="8">
    <source>
        <dbReference type="ARBA" id="ARBA00023277"/>
    </source>
</evidence>
<proteinExistence type="predicted"/>
<dbReference type="PANTHER" id="PTHR22595">
    <property type="entry name" value="CHITINASE-RELATED"/>
    <property type="match status" value="1"/>
</dbReference>
<comment type="caution">
    <text evidence="11">Lacks conserved residue(s) required for the propagation of feature annotation.</text>
</comment>
<dbReference type="AlphaFoldDB" id="A0AA88CM70"/>
<dbReference type="GO" id="GO:0016998">
    <property type="term" value="P:cell wall macromolecule catabolic process"/>
    <property type="evidence" value="ECO:0007669"/>
    <property type="project" value="InterPro"/>
</dbReference>
<evidence type="ECO:0000256" key="6">
    <source>
        <dbReference type="ARBA" id="ARBA00023024"/>
    </source>
</evidence>
<evidence type="ECO:0000313" key="13">
    <source>
        <dbReference type="EMBL" id="GMN21747.1"/>
    </source>
</evidence>
<dbReference type="Pfam" id="PF00182">
    <property type="entry name" value="Glyco_hydro_19"/>
    <property type="match status" value="1"/>
</dbReference>
<dbReference type="GO" id="GO:0006032">
    <property type="term" value="P:chitin catabolic process"/>
    <property type="evidence" value="ECO:0007669"/>
    <property type="project" value="UniProtKB-KW"/>
</dbReference>
<dbReference type="Pfam" id="PF00187">
    <property type="entry name" value="Chitin_bind_1"/>
    <property type="match status" value="1"/>
</dbReference>
<feature type="domain" description="Chitin-binding type-1" evidence="12">
    <location>
        <begin position="22"/>
        <end position="62"/>
    </location>
</feature>
<protein>
    <recommendedName>
        <fullName evidence="2">chitinase</fullName>
        <ecNumber evidence="2">3.2.1.14</ecNumber>
    </recommendedName>
</protein>
<evidence type="ECO:0000256" key="10">
    <source>
        <dbReference type="ARBA" id="ARBA00023326"/>
    </source>
</evidence>
<evidence type="ECO:0000256" key="1">
    <source>
        <dbReference type="ARBA" id="ARBA00000822"/>
    </source>
</evidence>
<name>A0AA88CM70_FICCA</name>
<dbReference type="GO" id="GO:0008843">
    <property type="term" value="F:endochitinase activity"/>
    <property type="evidence" value="ECO:0007669"/>
    <property type="project" value="UniProtKB-EC"/>
</dbReference>
<dbReference type="PROSITE" id="PS00773">
    <property type="entry name" value="CHITINASE_19_1"/>
    <property type="match status" value="1"/>
</dbReference>
<evidence type="ECO:0000313" key="14">
    <source>
        <dbReference type="Proteomes" id="UP001187192"/>
    </source>
</evidence>
<dbReference type="InterPro" id="IPR036861">
    <property type="entry name" value="Endochitinase-like_sf"/>
</dbReference>
<dbReference type="GO" id="GO:0050832">
    <property type="term" value="P:defense response to fungus"/>
    <property type="evidence" value="ECO:0007669"/>
    <property type="project" value="TreeGrafter"/>
</dbReference>
<comment type="catalytic activity">
    <reaction evidence="1">
        <text>Random endo-hydrolysis of N-acetyl-beta-D-glucosaminide (1-&gt;4)-beta-linkages in chitin and chitodextrins.</text>
        <dbReference type="EC" id="3.2.1.14"/>
    </reaction>
</comment>
<dbReference type="PROSITE" id="PS00026">
    <property type="entry name" value="CHIT_BIND_I_1"/>
    <property type="match status" value="1"/>
</dbReference>
<dbReference type="InterPro" id="IPR023346">
    <property type="entry name" value="Lysozyme-like_dom_sf"/>
</dbReference>
<dbReference type="Gene3D" id="3.30.60.10">
    <property type="entry name" value="Endochitinase-like"/>
    <property type="match status" value="1"/>
</dbReference>
<keyword evidence="8" id="KW-0119">Carbohydrate metabolism</keyword>
<evidence type="ECO:0000256" key="9">
    <source>
        <dbReference type="ARBA" id="ARBA00023295"/>
    </source>
</evidence>
<dbReference type="SUPFAM" id="SSF57016">
    <property type="entry name" value="Plant lectins/antimicrobial peptides"/>
    <property type="match status" value="1"/>
</dbReference>
<keyword evidence="6" id="KW-0146">Chitin degradation</keyword>
<dbReference type="PROSITE" id="PS50941">
    <property type="entry name" value="CHIT_BIND_I_2"/>
    <property type="match status" value="1"/>
</dbReference>
<sequence length="143" mass="15821">MLLMETCRRHVRYTNPTSVAGDGECAAGRVLCPEGLCCSNEGFCGDTDAYCLPENYQSQCRDYPPPSSSAVDVSDIITKSVFDQLIPNRDFITCPAHGFYTYEAFLTAARRFPEFGNFGNNETRTREIAAFFAQTSTKTTGKP</sequence>
<dbReference type="GO" id="GO:0008061">
    <property type="term" value="F:chitin binding"/>
    <property type="evidence" value="ECO:0007669"/>
    <property type="project" value="UniProtKB-UniRule"/>
</dbReference>
<keyword evidence="9" id="KW-0326">Glycosidase</keyword>
<organism evidence="13 14">
    <name type="scientific">Ficus carica</name>
    <name type="common">Common fig</name>
    <dbReference type="NCBI Taxonomy" id="3494"/>
    <lineage>
        <taxon>Eukaryota</taxon>
        <taxon>Viridiplantae</taxon>
        <taxon>Streptophyta</taxon>
        <taxon>Embryophyta</taxon>
        <taxon>Tracheophyta</taxon>
        <taxon>Spermatophyta</taxon>
        <taxon>Magnoliopsida</taxon>
        <taxon>eudicotyledons</taxon>
        <taxon>Gunneridae</taxon>
        <taxon>Pentapetalae</taxon>
        <taxon>rosids</taxon>
        <taxon>fabids</taxon>
        <taxon>Rosales</taxon>
        <taxon>Moraceae</taxon>
        <taxon>Ficeae</taxon>
        <taxon>Ficus</taxon>
    </lineage>
</organism>
<keyword evidence="10" id="KW-0624">Polysaccharide degradation</keyword>
<keyword evidence="5" id="KW-0378">Hydrolase</keyword>
<evidence type="ECO:0000259" key="12">
    <source>
        <dbReference type="PROSITE" id="PS50941"/>
    </source>
</evidence>
<evidence type="ECO:0000256" key="2">
    <source>
        <dbReference type="ARBA" id="ARBA00012729"/>
    </source>
</evidence>
<dbReference type="SMART" id="SM00270">
    <property type="entry name" value="ChtBD1"/>
    <property type="match status" value="1"/>
</dbReference>
<dbReference type="InterPro" id="IPR018371">
    <property type="entry name" value="Chitin-binding_1_CS"/>
</dbReference>
<feature type="disulfide bond" evidence="11">
    <location>
        <begin position="32"/>
        <end position="44"/>
    </location>
</feature>
<dbReference type="Proteomes" id="UP001187192">
    <property type="component" value="Unassembled WGS sequence"/>
</dbReference>
<dbReference type="InterPro" id="IPR000726">
    <property type="entry name" value="Glyco_hydro_19_cat"/>
</dbReference>
<dbReference type="EMBL" id="BTGU01006621">
    <property type="protein sequence ID" value="GMN21747.1"/>
    <property type="molecule type" value="Genomic_DNA"/>
</dbReference>
<gene>
    <name evidence="13" type="ORF">TIFTF001_048925</name>
</gene>
<dbReference type="InterPro" id="IPR001002">
    <property type="entry name" value="Chitin-bd_1"/>
</dbReference>
<evidence type="ECO:0000256" key="11">
    <source>
        <dbReference type="PROSITE-ProRule" id="PRU00261"/>
    </source>
</evidence>
<dbReference type="GO" id="GO:0000272">
    <property type="term" value="P:polysaccharide catabolic process"/>
    <property type="evidence" value="ECO:0007669"/>
    <property type="project" value="UniProtKB-KW"/>
</dbReference>
<dbReference type="EC" id="3.2.1.14" evidence="2"/>
<evidence type="ECO:0000256" key="7">
    <source>
        <dbReference type="ARBA" id="ARBA00023157"/>
    </source>
</evidence>
<accession>A0AA88CM70</accession>
<keyword evidence="7 11" id="KW-1015">Disulfide bond</keyword>
<evidence type="ECO:0000256" key="3">
    <source>
        <dbReference type="ARBA" id="ARBA00022669"/>
    </source>
</evidence>
<keyword evidence="3 11" id="KW-0147">Chitin-binding</keyword>
<keyword evidence="14" id="KW-1185">Reference proteome</keyword>
<dbReference type="Gene3D" id="1.10.530.10">
    <property type="match status" value="1"/>
</dbReference>
<evidence type="ECO:0000256" key="4">
    <source>
        <dbReference type="ARBA" id="ARBA00022729"/>
    </source>
</evidence>
<evidence type="ECO:0000256" key="5">
    <source>
        <dbReference type="ARBA" id="ARBA00022801"/>
    </source>
</evidence>
<dbReference type="PANTHER" id="PTHR22595:SF171">
    <property type="entry name" value="BASIC ENDOCHITINASE B"/>
    <property type="match status" value="1"/>
</dbReference>
<reference evidence="13" key="1">
    <citation type="submission" date="2023-07" db="EMBL/GenBank/DDBJ databases">
        <title>draft genome sequence of fig (Ficus carica).</title>
        <authorList>
            <person name="Takahashi T."/>
            <person name="Nishimura K."/>
        </authorList>
    </citation>
    <scope>NUCLEOTIDE SEQUENCE</scope>
</reference>
<dbReference type="SUPFAM" id="SSF53955">
    <property type="entry name" value="Lysozyme-like"/>
    <property type="match status" value="1"/>
</dbReference>